<dbReference type="Pfam" id="PF11779">
    <property type="entry name" value="SPT_ssu-like"/>
    <property type="match status" value="1"/>
</dbReference>
<evidence type="ECO:0000256" key="5">
    <source>
        <dbReference type="ARBA" id="ARBA00023136"/>
    </source>
</evidence>
<evidence type="ECO:0000256" key="6">
    <source>
        <dbReference type="SAM" id="Phobius"/>
    </source>
</evidence>
<keyword evidence="5 6" id="KW-0472">Membrane</keyword>
<sequence>MSSTTYQSPYKPTPTSTQFDIFVRWLRLKKYRIEVTYGVYVFTPMEKVVFWTLFCVLFTFISVTLALYAQRSLTFFVRAAASHIHSRILSGNMVSHLLTAKHAATGLTTSAQTRGAEELMGGIAKNSQVA</sequence>
<organism evidence="7 8">
    <name type="scientific">Xylaria grammica</name>
    <dbReference type="NCBI Taxonomy" id="363999"/>
    <lineage>
        <taxon>Eukaryota</taxon>
        <taxon>Fungi</taxon>
        <taxon>Dikarya</taxon>
        <taxon>Ascomycota</taxon>
        <taxon>Pezizomycotina</taxon>
        <taxon>Sordariomycetes</taxon>
        <taxon>Xylariomycetidae</taxon>
        <taxon>Xylariales</taxon>
        <taxon>Xylariaceae</taxon>
        <taxon>Xylaria</taxon>
    </lineage>
</organism>
<keyword evidence="4 6" id="KW-1133">Transmembrane helix</keyword>
<dbReference type="EMBL" id="RYZI01000321">
    <property type="protein sequence ID" value="RWA06627.1"/>
    <property type="molecule type" value="Genomic_DNA"/>
</dbReference>
<dbReference type="InterPro" id="IPR024512">
    <property type="entry name" value="Ser_palmitoyltrfase_ssu-like"/>
</dbReference>
<name>A0A439CX59_9PEZI</name>
<evidence type="ECO:0000256" key="4">
    <source>
        <dbReference type="ARBA" id="ARBA00022989"/>
    </source>
</evidence>
<evidence type="ECO:0000313" key="7">
    <source>
        <dbReference type="EMBL" id="RWA06627.1"/>
    </source>
</evidence>
<evidence type="ECO:0000256" key="1">
    <source>
        <dbReference type="ARBA" id="ARBA00004477"/>
    </source>
</evidence>
<accession>A0A439CX59</accession>
<gene>
    <name evidence="7" type="ORF">EKO27_g8478</name>
</gene>
<evidence type="ECO:0000313" key="8">
    <source>
        <dbReference type="Proteomes" id="UP000286045"/>
    </source>
</evidence>
<keyword evidence="2 6" id="KW-0812">Transmembrane</keyword>
<comment type="caution">
    <text evidence="7">The sequence shown here is derived from an EMBL/GenBank/DDBJ whole genome shotgun (WGS) entry which is preliminary data.</text>
</comment>
<feature type="transmembrane region" description="Helical" evidence="6">
    <location>
        <begin position="48"/>
        <end position="69"/>
    </location>
</feature>
<comment type="subcellular location">
    <subcellularLocation>
        <location evidence="1">Endoplasmic reticulum membrane</location>
        <topology evidence="1">Multi-pass membrane protein</topology>
    </subcellularLocation>
</comment>
<evidence type="ECO:0000256" key="3">
    <source>
        <dbReference type="ARBA" id="ARBA00022824"/>
    </source>
</evidence>
<dbReference type="STRING" id="363999.A0A439CX59"/>
<keyword evidence="3" id="KW-0256">Endoplasmic reticulum</keyword>
<keyword evidence="8" id="KW-1185">Reference proteome</keyword>
<dbReference type="Proteomes" id="UP000286045">
    <property type="component" value="Unassembled WGS sequence"/>
</dbReference>
<reference evidence="7 8" key="1">
    <citation type="submission" date="2018-12" db="EMBL/GenBank/DDBJ databases">
        <title>Draft genome sequence of Xylaria grammica IHI A82.</title>
        <authorList>
            <person name="Buettner E."/>
            <person name="Kellner H."/>
        </authorList>
    </citation>
    <scope>NUCLEOTIDE SEQUENCE [LARGE SCALE GENOMIC DNA]</scope>
    <source>
        <strain evidence="7 8">IHI A82</strain>
    </source>
</reference>
<proteinExistence type="predicted"/>
<dbReference type="GO" id="GO:0005789">
    <property type="term" value="C:endoplasmic reticulum membrane"/>
    <property type="evidence" value="ECO:0007669"/>
    <property type="project" value="UniProtKB-SubCell"/>
</dbReference>
<evidence type="ECO:0000256" key="2">
    <source>
        <dbReference type="ARBA" id="ARBA00022692"/>
    </source>
</evidence>
<protein>
    <submittedName>
        <fullName evidence="7">Uncharacterized protein</fullName>
    </submittedName>
</protein>
<dbReference type="AlphaFoldDB" id="A0A439CX59"/>